<dbReference type="GO" id="GO:0016651">
    <property type="term" value="F:oxidoreductase activity, acting on NAD(P)H"/>
    <property type="evidence" value="ECO:0007669"/>
    <property type="project" value="TreeGrafter"/>
</dbReference>
<gene>
    <name evidence="4" type="ORF">CU103_05225</name>
</gene>
<dbReference type="InterPro" id="IPR020843">
    <property type="entry name" value="ER"/>
</dbReference>
<reference evidence="5" key="1">
    <citation type="submission" date="2017-11" db="EMBL/GenBank/DDBJ databases">
        <authorList>
            <person name="Kuznetsova I."/>
            <person name="Sazanova A."/>
            <person name="Chirak E."/>
            <person name="Safronova V."/>
            <person name="Willems A."/>
        </authorList>
    </citation>
    <scope>NUCLEOTIDE SEQUENCE [LARGE SCALE GENOMIC DNA]</scope>
    <source>
        <strain evidence="5">CCBAU 03422</strain>
    </source>
</reference>
<dbReference type="Gene3D" id="3.90.180.10">
    <property type="entry name" value="Medium-chain alcohol dehydrogenases, catalytic domain"/>
    <property type="match status" value="1"/>
</dbReference>
<dbReference type="SMART" id="SM00829">
    <property type="entry name" value="PKS_ER"/>
    <property type="match status" value="1"/>
</dbReference>
<dbReference type="GO" id="GO:0070402">
    <property type="term" value="F:NADPH binding"/>
    <property type="evidence" value="ECO:0007669"/>
    <property type="project" value="TreeGrafter"/>
</dbReference>
<dbReference type="AlphaFoldDB" id="A0A2P7BHP9"/>
<evidence type="ECO:0000313" key="4">
    <source>
        <dbReference type="EMBL" id="PSH66010.1"/>
    </source>
</evidence>
<dbReference type="InterPro" id="IPR036291">
    <property type="entry name" value="NAD(P)-bd_dom_sf"/>
</dbReference>
<dbReference type="Proteomes" id="UP000241764">
    <property type="component" value="Unassembled WGS sequence"/>
</dbReference>
<comment type="caution">
    <text evidence="4">The sequence shown here is derived from an EMBL/GenBank/DDBJ whole genome shotgun (WGS) entry which is preliminary data.</text>
</comment>
<dbReference type="EMBL" id="PGGM01000002">
    <property type="protein sequence ID" value="PSH66010.1"/>
    <property type="molecule type" value="Genomic_DNA"/>
</dbReference>
<name>A0A2P7BHP9_9HYPH</name>
<dbReference type="InterPro" id="IPR011032">
    <property type="entry name" value="GroES-like_sf"/>
</dbReference>
<evidence type="ECO:0000313" key="5">
    <source>
        <dbReference type="Proteomes" id="UP000241764"/>
    </source>
</evidence>
<keyword evidence="2" id="KW-0560">Oxidoreductase</keyword>
<feature type="domain" description="Enoyl reductase (ER)" evidence="3">
    <location>
        <begin position="5"/>
        <end position="338"/>
    </location>
</feature>
<protein>
    <submittedName>
        <fullName evidence="4">NADPH:quinone oxidoreductase</fullName>
    </submittedName>
</protein>
<keyword evidence="5" id="KW-1185">Reference proteome</keyword>
<sequence>MRALQLIEDRKLEIVDIAPPPPPGPGEVTVNIKAVALNHIDVWGWRGMAFAKRKMPLTIGAEASGVIDAIGQGVSLLPGQLVSIYGAQTCGLCRPCREGRDNLCEHVSGVHGFHLDGFAQEKVNLKARLLVPAPPGVDEIGAAVAPVTFGTVEHMLFDNAKLEPGETILVHAGGSGIGSAAIQLAKKIGCTVITTVGSDNKIEKAKALGADHVINYREDRFEGVVRKLTKKKGVDVVFEHVGADTWAGSMLSLRRGGRLVTCGSTSGVSTSMNLMMLFQQQLKLLGSFGCRMENMADAMQKMARGLVHPVIDTEVGFDDIDTALKRMEGRDVFGKIILRVN</sequence>
<dbReference type="RefSeq" id="WP_106662878.1">
    <property type="nucleotide sequence ID" value="NZ_PGGM01000002.1"/>
</dbReference>
<dbReference type="Pfam" id="PF08240">
    <property type="entry name" value="ADH_N"/>
    <property type="match status" value="1"/>
</dbReference>
<evidence type="ECO:0000259" key="3">
    <source>
        <dbReference type="SMART" id="SM00829"/>
    </source>
</evidence>
<dbReference type="InterPro" id="IPR013154">
    <property type="entry name" value="ADH-like_N"/>
</dbReference>
<dbReference type="OrthoDB" id="9790818at2"/>
<dbReference type="PANTHER" id="PTHR48106">
    <property type="entry name" value="QUINONE OXIDOREDUCTASE PIG3-RELATED"/>
    <property type="match status" value="1"/>
</dbReference>
<organism evidence="4 5">
    <name type="scientific">Phyllobacterium sophorae</name>
    <dbReference type="NCBI Taxonomy" id="1520277"/>
    <lineage>
        <taxon>Bacteria</taxon>
        <taxon>Pseudomonadati</taxon>
        <taxon>Pseudomonadota</taxon>
        <taxon>Alphaproteobacteria</taxon>
        <taxon>Hyphomicrobiales</taxon>
        <taxon>Phyllobacteriaceae</taxon>
        <taxon>Phyllobacterium</taxon>
    </lineage>
</organism>
<proteinExistence type="predicted"/>
<dbReference type="InterPro" id="IPR013149">
    <property type="entry name" value="ADH-like_C"/>
</dbReference>
<evidence type="ECO:0000256" key="2">
    <source>
        <dbReference type="ARBA" id="ARBA00023002"/>
    </source>
</evidence>
<dbReference type="SUPFAM" id="SSF51735">
    <property type="entry name" value="NAD(P)-binding Rossmann-fold domains"/>
    <property type="match status" value="1"/>
</dbReference>
<accession>A0A2P7BHP9</accession>
<dbReference type="SUPFAM" id="SSF50129">
    <property type="entry name" value="GroES-like"/>
    <property type="match status" value="1"/>
</dbReference>
<dbReference type="CDD" id="cd08266">
    <property type="entry name" value="Zn_ADH_like1"/>
    <property type="match status" value="1"/>
</dbReference>
<keyword evidence="1" id="KW-0521">NADP</keyword>
<dbReference type="Pfam" id="PF00107">
    <property type="entry name" value="ADH_zinc_N"/>
    <property type="match status" value="1"/>
</dbReference>
<evidence type="ECO:0000256" key="1">
    <source>
        <dbReference type="ARBA" id="ARBA00022857"/>
    </source>
</evidence>